<proteinExistence type="predicted"/>
<evidence type="ECO:0000256" key="1">
    <source>
        <dbReference type="SAM" id="MobiDB-lite"/>
    </source>
</evidence>
<accession>A0ABU6WT43</accession>
<gene>
    <name evidence="2" type="ORF">PIB30_092175</name>
</gene>
<feature type="compositionally biased region" description="Basic and acidic residues" evidence="1">
    <location>
        <begin position="55"/>
        <end position="67"/>
    </location>
</feature>
<evidence type="ECO:0000313" key="3">
    <source>
        <dbReference type="Proteomes" id="UP001341840"/>
    </source>
</evidence>
<evidence type="ECO:0000313" key="2">
    <source>
        <dbReference type="EMBL" id="MED6189077.1"/>
    </source>
</evidence>
<feature type="region of interest" description="Disordered" evidence="1">
    <location>
        <begin position="55"/>
        <end position="78"/>
    </location>
</feature>
<reference evidence="2 3" key="1">
    <citation type="journal article" date="2023" name="Plants (Basel)">
        <title>Bridging the Gap: Combining Genomics and Transcriptomics Approaches to Understand Stylosanthes scabra, an Orphan Legume from the Brazilian Caatinga.</title>
        <authorList>
            <person name="Ferreira-Neto J.R.C."/>
            <person name="da Silva M.D."/>
            <person name="Binneck E."/>
            <person name="de Melo N.F."/>
            <person name="da Silva R.H."/>
            <person name="de Melo A.L.T.M."/>
            <person name="Pandolfi V."/>
            <person name="Bustamante F.O."/>
            <person name="Brasileiro-Vidal A.C."/>
            <person name="Benko-Iseppon A.M."/>
        </authorList>
    </citation>
    <scope>NUCLEOTIDE SEQUENCE [LARGE SCALE GENOMIC DNA]</scope>
    <source>
        <tissue evidence="2">Leaves</tissue>
    </source>
</reference>
<name>A0ABU6WT43_9FABA</name>
<protein>
    <submittedName>
        <fullName evidence="2">Uncharacterized protein</fullName>
    </submittedName>
</protein>
<dbReference type="Proteomes" id="UP001341840">
    <property type="component" value="Unassembled WGS sequence"/>
</dbReference>
<sequence length="78" mass="8913">MVRTRSGKGSKRDTSKKAAPKIIEVTQTHCKMDSESKDNVVRKLAKDVLQLLKGRMNDRGKKTEMKDLWTNPRTKSLI</sequence>
<organism evidence="2 3">
    <name type="scientific">Stylosanthes scabra</name>
    <dbReference type="NCBI Taxonomy" id="79078"/>
    <lineage>
        <taxon>Eukaryota</taxon>
        <taxon>Viridiplantae</taxon>
        <taxon>Streptophyta</taxon>
        <taxon>Embryophyta</taxon>
        <taxon>Tracheophyta</taxon>
        <taxon>Spermatophyta</taxon>
        <taxon>Magnoliopsida</taxon>
        <taxon>eudicotyledons</taxon>
        <taxon>Gunneridae</taxon>
        <taxon>Pentapetalae</taxon>
        <taxon>rosids</taxon>
        <taxon>fabids</taxon>
        <taxon>Fabales</taxon>
        <taxon>Fabaceae</taxon>
        <taxon>Papilionoideae</taxon>
        <taxon>50 kb inversion clade</taxon>
        <taxon>dalbergioids sensu lato</taxon>
        <taxon>Dalbergieae</taxon>
        <taxon>Pterocarpus clade</taxon>
        <taxon>Stylosanthes</taxon>
    </lineage>
</organism>
<keyword evidence="3" id="KW-1185">Reference proteome</keyword>
<dbReference type="EMBL" id="JASCZI010183126">
    <property type="protein sequence ID" value="MED6189077.1"/>
    <property type="molecule type" value="Genomic_DNA"/>
</dbReference>
<feature type="region of interest" description="Disordered" evidence="1">
    <location>
        <begin position="1"/>
        <end position="21"/>
    </location>
</feature>
<comment type="caution">
    <text evidence="2">The sequence shown here is derived from an EMBL/GenBank/DDBJ whole genome shotgun (WGS) entry which is preliminary data.</text>
</comment>